<feature type="transmembrane region" description="Helical" evidence="2">
    <location>
        <begin position="180"/>
        <end position="198"/>
    </location>
</feature>
<feature type="transmembrane region" description="Helical" evidence="2">
    <location>
        <begin position="412"/>
        <end position="433"/>
    </location>
</feature>
<feature type="transmembrane region" description="Helical" evidence="2">
    <location>
        <begin position="265"/>
        <end position="286"/>
    </location>
</feature>
<dbReference type="SUPFAM" id="SSF103473">
    <property type="entry name" value="MFS general substrate transporter"/>
    <property type="match status" value="1"/>
</dbReference>
<sequence length="527" mass="55913">MDTGLHRQYLINVRLVDPISDHADVKSLDMTASQLVGSNPRTPFGRLVTQGSFYSAGMQMGSGAVVLPVICAHQGLTWVAGLLFPAFSIGAILGNSVSPLILQRFGQYRHLLMAAISASAATLILANAAVPWTGALVAAVFFVTATASGVVAGVSGVAYTDMISNKLSVFRRGELLLTQGAVGSLLATGVTLVIVPRLAHGDEMARYHDLLWLGAASMIVAGVAALFVGPMRSASSAPTVRLPLRDIYRQGFEIARREPWFRRYATTYLLFAPISLGTTFFSLRAAQSSGSLHVLVILSSIALVIGSLLWRAVNRRFGVRGMLLGSSLFSIAAALVCIVAELCGQWTQMWAYGTAFLLATVAAQTVVAASISWISMFAPEQHRATLICFGATLAAVVSTLLGAVLGELAQRHATIGPVLVSLTLAIIAAVASLRAPRLSQTTEAQSQLVEKAPMRRLSRARRGAHRLVTGTAPGLGLALTRHTAPDRRGRYPSLRRAHRRPAPSPIRPGCHASAHRPEPGNLATVLT</sequence>
<dbReference type="Proteomes" id="UP000257451">
    <property type="component" value="Unassembled WGS sequence"/>
</dbReference>
<dbReference type="CDD" id="cd06174">
    <property type="entry name" value="MFS"/>
    <property type="match status" value="1"/>
</dbReference>
<dbReference type="InterPro" id="IPR036259">
    <property type="entry name" value="MFS_trans_sf"/>
</dbReference>
<proteinExistence type="predicted"/>
<evidence type="ECO:0000313" key="3">
    <source>
        <dbReference type="EMBL" id="RFZ42475.1"/>
    </source>
</evidence>
<comment type="caution">
    <text evidence="3">The sequence shown here is derived from an EMBL/GenBank/DDBJ whole genome shotgun (WGS) entry which is preliminary data.</text>
</comment>
<evidence type="ECO:0000313" key="4">
    <source>
        <dbReference type="Proteomes" id="UP000257451"/>
    </source>
</evidence>
<protein>
    <submittedName>
        <fullName evidence="3">Major Facilitator Superfamily protein</fullName>
    </submittedName>
</protein>
<feature type="region of interest" description="Disordered" evidence="1">
    <location>
        <begin position="485"/>
        <end position="527"/>
    </location>
</feature>
<feature type="transmembrane region" description="Helical" evidence="2">
    <location>
        <begin position="386"/>
        <end position="406"/>
    </location>
</feature>
<feature type="transmembrane region" description="Helical" evidence="2">
    <location>
        <begin position="110"/>
        <end position="130"/>
    </location>
</feature>
<keyword evidence="2" id="KW-1133">Transmembrane helix</keyword>
<dbReference type="Gene3D" id="1.20.1250.20">
    <property type="entry name" value="MFS general substrate transporter like domains"/>
    <property type="match status" value="2"/>
</dbReference>
<reference evidence="3 4" key="1">
    <citation type="journal article" date="2018" name="Sci. Rep.">
        <title>Extensive genomic diversity among Mycobacterium marinum strains revealed by whole genome sequencing.</title>
        <authorList>
            <person name="Das S."/>
            <person name="Pettersson B.M."/>
            <person name="Behra P.R."/>
            <person name="Mallick A."/>
            <person name="Cheramie M."/>
            <person name="Ramesh M."/>
            <person name="Shirreff L."/>
            <person name="DuCote T."/>
            <person name="Dasgupta S."/>
            <person name="Ennis D.G."/>
            <person name="Kirsebom L.A."/>
        </authorList>
    </citation>
    <scope>NUCLEOTIDE SEQUENCE [LARGE SCALE GENOMIC DNA]</scope>
    <source>
        <strain evidence="3 4">Davis1</strain>
    </source>
</reference>
<accession>A0A3E2MXE1</accession>
<evidence type="ECO:0000256" key="2">
    <source>
        <dbReference type="SAM" id="Phobius"/>
    </source>
</evidence>
<dbReference type="EMBL" id="PEDF01000069">
    <property type="protein sequence ID" value="RFZ42475.1"/>
    <property type="molecule type" value="Genomic_DNA"/>
</dbReference>
<keyword evidence="2" id="KW-0472">Membrane</keyword>
<dbReference type="AlphaFoldDB" id="A0A3E2MXE1"/>
<evidence type="ECO:0000256" key="1">
    <source>
        <dbReference type="SAM" id="MobiDB-lite"/>
    </source>
</evidence>
<feature type="transmembrane region" description="Helical" evidence="2">
    <location>
        <begin position="349"/>
        <end position="374"/>
    </location>
</feature>
<name>A0A3E2MXE1_MYCMR</name>
<feature type="transmembrane region" description="Helical" evidence="2">
    <location>
        <begin position="292"/>
        <end position="310"/>
    </location>
</feature>
<feature type="transmembrane region" description="Helical" evidence="2">
    <location>
        <begin position="76"/>
        <end position="98"/>
    </location>
</feature>
<organism evidence="3 4">
    <name type="scientific">Mycobacterium marinum</name>
    <dbReference type="NCBI Taxonomy" id="1781"/>
    <lineage>
        <taxon>Bacteria</taxon>
        <taxon>Bacillati</taxon>
        <taxon>Actinomycetota</taxon>
        <taxon>Actinomycetes</taxon>
        <taxon>Mycobacteriales</taxon>
        <taxon>Mycobacteriaceae</taxon>
        <taxon>Mycobacterium</taxon>
        <taxon>Mycobacterium ulcerans group</taxon>
    </lineage>
</organism>
<keyword evidence="2" id="KW-0812">Transmembrane</keyword>
<feature type="transmembrane region" description="Helical" evidence="2">
    <location>
        <begin position="322"/>
        <end position="343"/>
    </location>
</feature>
<feature type="transmembrane region" description="Helical" evidence="2">
    <location>
        <begin position="136"/>
        <end position="159"/>
    </location>
</feature>
<gene>
    <name evidence="3" type="ORF">DAVIS_02147</name>
</gene>
<feature type="transmembrane region" description="Helical" evidence="2">
    <location>
        <begin position="210"/>
        <end position="228"/>
    </location>
</feature>